<dbReference type="InterPro" id="IPR046335">
    <property type="entry name" value="LacI/GalR-like_sensor"/>
</dbReference>
<dbReference type="InterPro" id="IPR000843">
    <property type="entry name" value="HTH_LacI"/>
</dbReference>
<dbReference type="SUPFAM" id="SSF53822">
    <property type="entry name" value="Periplasmic binding protein-like I"/>
    <property type="match status" value="1"/>
</dbReference>
<protein>
    <submittedName>
        <fullName evidence="5">LacI family DNA-binding transcriptional regulator</fullName>
    </submittedName>
</protein>
<accession>A0ABW7QHW1</accession>
<dbReference type="InterPro" id="IPR010982">
    <property type="entry name" value="Lambda_DNA-bd_dom_sf"/>
</dbReference>
<proteinExistence type="predicted"/>
<dbReference type="Proteomes" id="UP001610818">
    <property type="component" value="Unassembled WGS sequence"/>
</dbReference>
<dbReference type="Pfam" id="PF13377">
    <property type="entry name" value="Peripla_BP_3"/>
    <property type="match status" value="1"/>
</dbReference>
<dbReference type="PROSITE" id="PS50932">
    <property type="entry name" value="HTH_LACI_2"/>
    <property type="match status" value="1"/>
</dbReference>
<sequence length="347" mass="36900">MKQRVGMIDVAREAGVSLGTVSNVYNQPDRVSPATRLRVQSAIDRLGYVRSETARVLRGRPSRIMAIVVHDLANPFCIALVQGAEQAARRAGLGIMVCNSAGDPAEETRYVSLLIEHRIRGALIAPTDASGQSITAMRRSEMPLVVVDDSKPGRDACSVAVDDVLGGELATAHLLAAGHRSILFVAGPARLPQIQARSRGALRALARARLPASTVTQLDCEGMTVAAGRDAGARILGMRTLPTAVFCANDLLATGVLQRLFEAGIRIPEDIALVGYDDIEHAAAAAVPLTSVRRPARLMGAQAANLLIDKTSSASPVEHTHRQVVLRPELVARRSSSRPGLHVPARQ</sequence>
<keyword evidence="3" id="KW-0804">Transcription</keyword>
<reference evidence="5 6" key="1">
    <citation type="submission" date="2024-10" db="EMBL/GenBank/DDBJ databases">
        <title>The Natural Products Discovery Center: Release of the First 8490 Sequenced Strains for Exploring Actinobacteria Biosynthetic Diversity.</title>
        <authorList>
            <person name="Kalkreuter E."/>
            <person name="Kautsar S.A."/>
            <person name="Yang D."/>
            <person name="Bader C.D."/>
            <person name="Teijaro C.N."/>
            <person name="Fluegel L."/>
            <person name="Davis C.M."/>
            <person name="Simpson J.R."/>
            <person name="Lauterbach L."/>
            <person name="Steele A.D."/>
            <person name="Gui C."/>
            <person name="Meng S."/>
            <person name="Li G."/>
            <person name="Viehrig K."/>
            <person name="Ye F."/>
            <person name="Su P."/>
            <person name="Kiefer A.F."/>
            <person name="Nichols A."/>
            <person name="Cepeda A.J."/>
            <person name="Yan W."/>
            <person name="Fan B."/>
            <person name="Jiang Y."/>
            <person name="Adhikari A."/>
            <person name="Zheng C.-J."/>
            <person name="Schuster L."/>
            <person name="Cowan T.M."/>
            <person name="Smanski M.J."/>
            <person name="Chevrette M.G."/>
            <person name="De Carvalho L.P.S."/>
            <person name="Shen B."/>
        </authorList>
    </citation>
    <scope>NUCLEOTIDE SEQUENCE [LARGE SCALE GENOMIC DNA]</scope>
    <source>
        <strain evidence="5 6">NPDC017990</strain>
    </source>
</reference>
<dbReference type="PANTHER" id="PTHR30146:SF109">
    <property type="entry name" value="HTH-TYPE TRANSCRIPTIONAL REGULATOR GALS"/>
    <property type="match status" value="1"/>
</dbReference>
<dbReference type="SUPFAM" id="SSF47413">
    <property type="entry name" value="lambda repressor-like DNA-binding domains"/>
    <property type="match status" value="1"/>
</dbReference>
<name>A0ABW7QHW1_9ACTN</name>
<evidence type="ECO:0000256" key="3">
    <source>
        <dbReference type="ARBA" id="ARBA00023163"/>
    </source>
</evidence>
<comment type="caution">
    <text evidence="5">The sequence shown here is derived from an EMBL/GenBank/DDBJ whole genome shotgun (WGS) entry which is preliminary data.</text>
</comment>
<evidence type="ECO:0000259" key="4">
    <source>
        <dbReference type="PROSITE" id="PS50932"/>
    </source>
</evidence>
<dbReference type="Gene3D" id="1.10.260.40">
    <property type="entry name" value="lambda repressor-like DNA-binding domains"/>
    <property type="match status" value="1"/>
</dbReference>
<dbReference type="SMART" id="SM00354">
    <property type="entry name" value="HTH_LACI"/>
    <property type="match status" value="1"/>
</dbReference>
<dbReference type="PANTHER" id="PTHR30146">
    <property type="entry name" value="LACI-RELATED TRANSCRIPTIONAL REPRESSOR"/>
    <property type="match status" value="1"/>
</dbReference>
<keyword evidence="6" id="KW-1185">Reference proteome</keyword>
<dbReference type="InterPro" id="IPR028082">
    <property type="entry name" value="Peripla_BP_I"/>
</dbReference>
<evidence type="ECO:0000313" key="6">
    <source>
        <dbReference type="Proteomes" id="UP001610818"/>
    </source>
</evidence>
<gene>
    <name evidence="5" type="ORF">ACH4F9_06030</name>
</gene>
<keyword evidence="2 5" id="KW-0238">DNA-binding</keyword>
<dbReference type="Gene3D" id="3.40.50.2300">
    <property type="match status" value="2"/>
</dbReference>
<dbReference type="RefSeq" id="WP_397708422.1">
    <property type="nucleotide sequence ID" value="NZ_JBIRGN010000001.1"/>
</dbReference>
<feature type="domain" description="HTH lacI-type" evidence="4">
    <location>
        <begin position="5"/>
        <end position="59"/>
    </location>
</feature>
<dbReference type="Pfam" id="PF00356">
    <property type="entry name" value="LacI"/>
    <property type="match status" value="1"/>
</dbReference>
<evidence type="ECO:0000313" key="5">
    <source>
        <dbReference type="EMBL" id="MFH8544556.1"/>
    </source>
</evidence>
<organism evidence="5 6">
    <name type="scientific">Streptomyces longisporoflavus</name>
    <dbReference type="NCBI Taxonomy" id="28044"/>
    <lineage>
        <taxon>Bacteria</taxon>
        <taxon>Bacillati</taxon>
        <taxon>Actinomycetota</taxon>
        <taxon>Actinomycetes</taxon>
        <taxon>Kitasatosporales</taxon>
        <taxon>Streptomycetaceae</taxon>
        <taxon>Streptomyces</taxon>
    </lineage>
</organism>
<dbReference type="GO" id="GO:0003677">
    <property type="term" value="F:DNA binding"/>
    <property type="evidence" value="ECO:0007669"/>
    <property type="project" value="UniProtKB-KW"/>
</dbReference>
<dbReference type="EMBL" id="JBIRGQ010000001">
    <property type="protein sequence ID" value="MFH8544556.1"/>
    <property type="molecule type" value="Genomic_DNA"/>
</dbReference>
<dbReference type="CDD" id="cd01392">
    <property type="entry name" value="HTH_LacI"/>
    <property type="match status" value="1"/>
</dbReference>
<evidence type="ECO:0000256" key="1">
    <source>
        <dbReference type="ARBA" id="ARBA00023015"/>
    </source>
</evidence>
<keyword evidence="1" id="KW-0805">Transcription regulation</keyword>
<evidence type="ECO:0000256" key="2">
    <source>
        <dbReference type="ARBA" id="ARBA00023125"/>
    </source>
</evidence>